<dbReference type="InterPro" id="IPR004360">
    <property type="entry name" value="Glyas_Fos-R_dOase_dom"/>
</dbReference>
<organism evidence="3 4">
    <name type="scientific">Rhizobium etli bv. mimosae str. IE4771</name>
    <dbReference type="NCBI Taxonomy" id="1432050"/>
    <lineage>
        <taxon>Bacteria</taxon>
        <taxon>Pseudomonadati</taxon>
        <taxon>Pseudomonadota</taxon>
        <taxon>Alphaproteobacteria</taxon>
        <taxon>Hyphomicrobiales</taxon>
        <taxon>Rhizobiaceae</taxon>
        <taxon>Rhizobium/Agrobacterium group</taxon>
        <taxon>Rhizobium</taxon>
    </lineage>
</organism>
<sequence length="560" mass="61086">MIFATFILALLTTPLQSGLLSMVSGIHHVTAITRKVQANVDFYAGFLGMRLVKQTAGYEDVMQLHLLYGDAAGTPGSLLTFLVWEDGAPGRAGYGQISEISLAIDPASIGYWLTRAMSFGLRSEGPTDEFGEPVLRLKDPDNIILKLAGAKNLTSPAAWDGASIPVEHAVQRVRGATMLTEKPDESRGFLERHFGYRFQANRGTIDRLVSQSGDIIDVRDARGFWSGAPGTGTVDHVAFRAPDEETLLSVGKALEATNASPTNMHDRKYFRSLYAREPGGTLVELATDKPGMTVDEEQAALGTRLFAPPGAITNLDELKVVLPQFSMPGQPRVNYRELPFVHRFYTPPNPDGSVFVLLHGSGGNETTLMPLLNKAAPRATLMGVRGRATEEGFPRWYKRITPFSFDQDDIKTEAEAFAAFIDGAVKSYGLDPKKIVYVGYSNGANLLNSLLYLHPNLVHKAVLLRSMPVLSDFPHADLKGTDLLVISGKTDAYGQYASELEERLKSSGATVDSDVIPGGHDLGDADVPIIQKWLLQRMGDETPPMEQQAVKPTRETFGRP</sequence>
<feature type="region of interest" description="Disordered" evidence="1">
    <location>
        <begin position="541"/>
        <end position="560"/>
    </location>
</feature>
<name>A0A060HW69_RHIET</name>
<dbReference type="AlphaFoldDB" id="A0A060HW69"/>
<dbReference type="PANTHER" id="PTHR36110">
    <property type="entry name" value="RING-CLEAVING DIOXYGENASE MHQE-RELATED"/>
    <property type="match status" value="1"/>
</dbReference>
<dbReference type="RefSeq" id="WP_245308028.1">
    <property type="nucleotide sequence ID" value="NZ_CP006986.1"/>
</dbReference>
<dbReference type="InterPro" id="IPR029068">
    <property type="entry name" value="Glyas_Bleomycin-R_OHBP_Dase"/>
</dbReference>
<dbReference type="InterPro" id="IPR037523">
    <property type="entry name" value="VOC_core"/>
</dbReference>
<evidence type="ECO:0000256" key="1">
    <source>
        <dbReference type="SAM" id="MobiDB-lite"/>
    </source>
</evidence>
<dbReference type="Proteomes" id="UP000027180">
    <property type="component" value="Chromosome"/>
</dbReference>
<dbReference type="Pfam" id="PF00903">
    <property type="entry name" value="Glyoxalase"/>
    <property type="match status" value="1"/>
</dbReference>
<dbReference type="KEGG" id="rei:IE4771_CH00676"/>
<dbReference type="Gene3D" id="3.10.180.10">
    <property type="entry name" value="2,3-Dihydroxybiphenyl 1,2-Dioxygenase, domain 1"/>
    <property type="match status" value="2"/>
</dbReference>
<feature type="domain" description="VOC" evidence="2">
    <location>
        <begin position="172"/>
        <end position="288"/>
    </location>
</feature>
<evidence type="ECO:0000313" key="3">
    <source>
        <dbReference type="EMBL" id="AIC25832.1"/>
    </source>
</evidence>
<dbReference type="PANTHER" id="PTHR36110:SF2">
    <property type="entry name" value="RING-CLEAVING DIOXYGENASE MHQE-RELATED"/>
    <property type="match status" value="1"/>
</dbReference>
<evidence type="ECO:0000259" key="2">
    <source>
        <dbReference type="PROSITE" id="PS51819"/>
    </source>
</evidence>
<reference evidence="3 4" key="1">
    <citation type="submission" date="2013-12" db="EMBL/GenBank/DDBJ databases">
        <title>Complete genome sequence of Rhizobium etli bv. mimosae IE4771.</title>
        <authorList>
            <person name="Bustos P."/>
            <person name="Santamaria R.I."/>
            <person name="Lozano L."/>
            <person name="Ormeno-Orrillo E."/>
            <person name="Rogel M.A."/>
            <person name="Romero D."/>
            <person name="Cevallos M.A."/>
            <person name="Martinez-Romero E."/>
            <person name="Gonzalez V."/>
        </authorList>
    </citation>
    <scope>NUCLEOTIDE SEQUENCE [LARGE SCALE GENOMIC DNA]</scope>
    <source>
        <strain evidence="3 4">IE4771</strain>
    </source>
</reference>
<dbReference type="EMBL" id="CP006986">
    <property type="protein sequence ID" value="AIC25832.1"/>
    <property type="molecule type" value="Genomic_DNA"/>
</dbReference>
<dbReference type="SUPFAM" id="SSF53474">
    <property type="entry name" value="alpha/beta-Hydrolases"/>
    <property type="match status" value="1"/>
</dbReference>
<evidence type="ECO:0000313" key="4">
    <source>
        <dbReference type="Proteomes" id="UP000027180"/>
    </source>
</evidence>
<feature type="domain" description="VOC" evidence="2">
    <location>
        <begin position="25"/>
        <end position="150"/>
    </location>
</feature>
<dbReference type="SUPFAM" id="SSF54593">
    <property type="entry name" value="Glyoxalase/Bleomycin resistance protein/Dihydroxybiphenyl dioxygenase"/>
    <property type="match status" value="1"/>
</dbReference>
<protein>
    <submittedName>
        <fullName evidence="3">Glyoxalase/bleomycin resistance protein/dioxygenase family protein</fullName>
    </submittedName>
</protein>
<dbReference type="HOGENOM" id="CLU_035976_1_0_5"/>
<dbReference type="PROSITE" id="PS51819">
    <property type="entry name" value="VOC"/>
    <property type="match status" value="2"/>
</dbReference>
<dbReference type="InterPro" id="IPR029058">
    <property type="entry name" value="AB_hydrolase_fold"/>
</dbReference>
<dbReference type="Gene3D" id="3.40.50.1820">
    <property type="entry name" value="alpha/beta hydrolase"/>
    <property type="match status" value="1"/>
</dbReference>
<accession>A0A060HW69</accession>
<dbReference type="InterPro" id="IPR052537">
    <property type="entry name" value="Extradiol_RC_dioxygenase"/>
</dbReference>
<gene>
    <name evidence="3" type="ORF">IE4771_CH00676</name>
</gene>
<proteinExistence type="predicted"/>